<comment type="caution">
    <text evidence="4">The sequence shown here is derived from an EMBL/GenBank/DDBJ whole genome shotgun (WGS) entry which is preliminary data.</text>
</comment>
<dbReference type="OrthoDB" id="276276at2759"/>
<dbReference type="SUPFAM" id="SSF55811">
    <property type="entry name" value="Nudix"/>
    <property type="match status" value="1"/>
</dbReference>
<dbReference type="PROSITE" id="PS00893">
    <property type="entry name" value="NUDIX_BOX"/>
    <property type="match status" value="1"/>
</dbReference>
<dbReference type="GO" id="GO:0004081">
    <property type="term" value="F:bis(5'-nucleosyl)-tetraphosphatase (asymmetrical) activity"/>
    <property type="evidence" value="ECO:0007669"/>
    <property type="project" value="TreeGrafter"/>
</dbReference>
<dbReference type="InterPro" id="IPR051325">
    <property type="entry name" value="Nudix_hydrolase_domain"/>
</dbReference>
<protein>
    <recommendedName>
        <fullName evidence="3">Nudix hydrolase domain-containing protein</fullName>
    </recommendedName>
</protein>
<reference evidence="4" key="1">
    <citation type="submission" date="2021-02" db="EMBL/GenBank/DDBJ databases">
        <title>Psilocybe cubensis genome.</title>
        <authorList>
            <person name="Mckernan K.J."/>
            <person name="Crawford S."/>
            <person name="Trippe A."/>
            <person name="Kane L.T."/>
            <person name="Mclaughlin S."/>
        </authorList>
    </citation>
    <scope>NUCLEOTIDE SEQUENCE [LARGE SCALE GENOMIC DNA]</scope>
    <source>
        <strain evidence="4">MGC-MH-2018</strain>
    </source>
</reference>
<dbReference type="GO" id="GO:0006754">
    <property type="term" value="P:ATP biosynthetic process"/>
    <property type="evidence" value="ECO:0007669"/>
    <property type="project" value="TreeGrafter"/>
</dbReference>
<dbReference type="InterPro" id="IPR015797">
    <property type="entry name" value="NUDIX_hydrolase-like_dom_sf"/>
</dbReference>
<feature type="domain" description="Nudix hydrolase" evidence="3">
    <location>
        <begin position="65"/>
        <end position="228"/>
    </location>
</feature>
<dbReference type="PROSITE" id="PS51462">
    <property type="entry name" value="NUDIX"/>
    <property type="match status" value="1"/>
</dbReference>
<dbReference type="Pfam" id="PF00293">
    <property type="entry name" value="NUDIX"/>
    <property type="match status" value="1"/>
</dbReference>
<organism evidence="4">
    <name type="scientific">Psilocybe cubensis</name>
    <name type="common">Psychedelic mushroom</name>
    <name type="synonym">Stropharia cubensis</name>
    <dbReference type="NCBI Taxonomy" id="181762"/>
    <lineage>
        <taxon>Eukaryota</taxon>
        <taxon>Fungi</taxon>
        <taxon>Dikarya</taxon>
        <taxon>Basidiomycota</taxon>
        <taxon>Agaricomycotina</taxon>
        <taxon>Agaricomycetes</taxon>
        <taxon>Agaricomycetidae</taxon>
        <taxon>Agaricales</taxon>
        <taxon>Agaricineae</taxon>
        <taxon>Strophariaceae</taxon>
        <taxon>Psilocybe</taxon>
    </lineage>
</organism>
<evidence type="ECO:0000256" key="2">
    <source>
        <dbReference type="SAM" id="MobiDB-lite"/>
    </source>
</evidence>
<evidence type="ECO:0000259" key="3">
    <source>
        <dbReference type="PROSITE" id="PS51462"/>
    </source>
</evidence>
<dbReference type="InterPro" id="IPR020084">
    <property type="entry name" value="NUDIX_hydrolase_CS"/>
</dbReference>
<dbReference type="CDD" id="cd02883">
    <property type="entry name" value="NUDIX_Hydrolase"/>
    <property type="match status" value="1"/>
</dbReference>
<evidence type="ECO:0000313" key="4">
    <source>
        <dbReference type="EMBL" id="KAG5163376.1"/>
    </source>
</evidence>
<dbReference type="GO" id="GO:0006167">
    <property type="term" value="P:AMP biosynthetic process"/>
    <property type="evidence" value="ECO:0007669"/>
    <property type="project" value="TreeGrafter"/>
</dbReference>
<dbReference type="InterPro" id="IPR000086">
    <property type="entry name" value="NUDIX_hydrolase_dom"/>
</dbReference>
<feature type="compositionally biased region" description="Polar residues" evidence="2">
    <location>
        <begin position="23"/>
        <end position="35"/>
    </location>
</feature>
<accession>A0A8H7XLI7</accession>
<dbReference type="PANTHER" id="PTHR21340">
    <property type="entry name" value="DIADENOSINE 5,5-P1,P4-TETRAPHOSPHATE PYROPHOSPHOHYDROLASE MUTT"/>
    <property type="match status" value="1"/>
</dbReference>
<keyword evidence="1" id="KW-0378">Hydrolase</keyword>
<name>A0A8H7XLI7_PSICU</name>
<dbReference type="PANTHER" id="PTHR21340:SF0">
    <property type="entry name" value="BIS(5'-NUCLEOSYL)-TETRAPHOSPHATASE [ASYMMETRICAL]"/>
    <property type="match status" value="1"/>
</dbReference>
<dbReference type="Gene3D" id="3.90.79.10">
    <property type="entry name" value="Nucleoside Triphosphate Pyrophosphohydrolase"/>
    <property type="match status" value="1"/>
</dbReference>
<dbReference type="AlphaFoldDB" id="A0A8H7XLI7"/>
<dbReference type="EMBL" id="JAFIQS010000015">
    <property type="protein sequence ID" value="KAG5163376.1"/>
    <property type="molecule type" value="Genomic_DNA"/>
</dbReference>
<evidence type="ECO:0000256" key="1">
    <source>
        <dbReference type="ARBA" id="ARBA00022801"/>
    </source>
</evidence>
<gene>
    <name evidence="4" type="ORF">JR316_011723</name>
</gene>
<feature type="region of interest" description="Disordered" evidence="2">
    <location>
        <begin position="1"/>
        <end position="37"/>
    </location>
</feature>
<sequence length="260" mass="29774">MNSSNKPPATPLPDESAGAQASPPESSTHTTQETDATIVEEQESIPALSRWSSPAIPQSTWCASDFMVGVGMVIIQQKTEKIVLLYSSKWKYYFFPRGRKDVGETLQQAALREAYEESGYRVDFMPLAIPTRQPHSPETRNRRSHFNTESIYMTTTNWRAGRSGPTDHGGVYLTSWFVGQIPEDAVCESGTRMPDEDHFTTHLLSYEEVRNLIWGTEVKLFDYVWAVYQHTKTILQQEESQRAQQLRRFQITKNRPVRRP</sequence>
<proteinExistence type="predicted"/>